<dbReference type="EMBL" id="JABWUV010000015">
    <property type="protein sequence ID" value="KAF6304005.1"/>
    <property type="molecule type" value="Genomic_DNA"/>
</dbReference>
<gene>
    <name evidence="2" type="ORF">mMyoMyo1_008984</name>
</gene>
<proteinExistence type="predicted"/>
<reference evidence="2 3" key="1">
    <citation type="journal article" date="2020" name="Nature">
        <title>Six reference-quality genomes reveal evolution of bat adaptations.</title>
        <authorList>
            <person name="Jebb D."/>
            <person name="Huang Z."/>
            <person name="Pippel M."/>
            <person name="Hughes G.M."/>
            <person name="Lavrichenko K."/>
            <person name="Devanna P."/>
            <person name="Winkler S."/>
            <person name="Jermiin L.S."/>
            <person name="Skirmuntt E.C."/>
            <person name="Katzourakis A."/>
            <person name="Burkitt-Gray L."/>
            <person name="Ray D.A."/>
            <person name="Sullivan K.A.M."/>
            <person name="Roscito J.G."/>
            <person name="Kirilenko B.M."/>
            <person name="Davalos L.M."/>
            <person name="Corthals A.P."/>
            <person name="Power M.L."/>
            <person name="Jones G."/>
            <person name="Ransome R.D."/>
            <person name="Dechmann D.K.N."/>
            <person name="Locatelli A.G."/>
            <person name="Puechmaille S.J."/>
            <person name="Fedrigo O."/>
            <person name="Jarvis E.D."/>
            <person name="Hiller M."/>
            <person name="Vernes S.C."/>
            <person name="Myers E.W."/>
            <person name="Teeling E.C."/>
        </authorList>
    </citation>
    <scope>NUCLEOTIDE SEQUENCE [LARGE SCALE GENOMIC DNA]</scope>
    <source>
        <strain evidence="2">MMyoMyo1</strain>
        <tissue evidence="2">Flight muscle</tissue>
    </source>
</reference>
<protein>
    <submittedName>
        <fullName evidence="2">Uncharacterized protein</fullName>
    </submittedName>
</protein>
<feature type="compositionally biased region" description="Basic and acidic residues" evidence="1">
    <location>
        <begin position="1"/>
        <end position="18"/>
    </location>
</feature>
<organism evidence="2 3">
    <name type="scientific">Myotis myotis</name>
    <name type="common">Greater mouse-eared bat</name>
    <name type="synonym">Vespertilio myotis</name>
    <dbReference type="NCBI Taxonomy" id="51298"/>
    <lineage>
        <taxon>Eukaryota</taxon>
        <taxon>Metazoa</taxon>
        <taxon>Chordata</taxon>
        <taxon>Craniata</taxon>
        <taxon>Vertebrata</taxon>
        <taxon>Euteleostomi</taxon>
        <taxon>Mammalia</taxon>
        <taxon>Eutheria</taxon>
        <taxon>Laurasiatheria</taxon>
        <taxon>Chiroptera</taxon>
        <taxon>Yangochiroptera</taxon>
        <taxon>Vespertilionidae</taxon>
        <taxon>Myotis</taxon>
    </lineage>
</organism>
<name>A0A7J7TTT6_MYOMY</name>
<feature type="compositionally biased region" description="Basic residues" evidence="1">
    <location>
        <begin position="98"/>
        <end position="110"/>
    </location>
</feature>
<feature type="region of interest" description="Disordered" evidence="1">
    <location>
        <begin position="1"/>
        <end position="127"/>
    </location>
</feature>
<dbReference type="VEuPathDB" id="HostDB:LOC118670320"/>
<feature type="compositionally biased region" description="Basic and acidic residues" evidence="1">
    <location>
        <begin position="43"/>
        <end position="58"/>
    </location>
</feature>
<evidence type="ECO:0000313" key="2">
    <source>
        <dbReference type="EMBL" id="KAF6304005.1"/>
    </source>
</evidence>
<dbReference type="Proteomes" id="UP000527355">
    <property type="component" value="Unassembled WGS sequence"/>
</dbReference>
<dbReference type="AlphaFoldDB" id="A0A7J7TTT6"/>
<accession>A0A7J7TTT6</accession>
<evidence type="ECO:0000313" key="3">
    <source>
        <dbReference type="Proteomes" id="UP000527355"/>
    </source>
</evidence>
<comment type="caution">
    <text evidence="2">The sequence shown here is derived from an EMBL/GenBank/DDBJ whole genome shotgun (WGS) entry which is preliminary data.</text>
</comment>
<evidence type="ECO:0000256" key="1">
    <source>
        <dbReference type="SAM" id="MobiDB-lite"/>
    </source>
</evidence>
<keyword evidence="3" id="KW-1185">Reference proteome</keyword>
<sequence>MEGEWRREERTATRRGGVEARAAGLESRGGDGGCVRSSAGSVRLRETERDLARGREARAPGGEGTRSARNVREEARRGARTLARGRAHLPARGARTPARTRPRLPSRHGPRNPAGEASDGRARGNGWRPGCRVRAHLALAPGEGDLASFPSSQCQLEPRLALRRFCAGR</sequence>